<evidence type="ECO:0000256" key="4">
    <source>
        <dbReference type="SAM" id="MobiDB-lite"/>
    </source>
</evidence>
<dbReference type="Gene3D" id="3.40.50.300">
    <property type="entry name" value="P-loop containing nucleotide triphosphate hydrolases"/>
    <property type="match status" value="1"/>
</dbReference>
<dbReference type="Pfam" id="PF00271">
    <property type="entry name" value="Helicase_C"/>
    <property type="match status" value="1"/>
</dbReference>
<dbReference type="InterPro" id="IPR038718">
    <property type="entry name" value="SNF2-like_sf"/>
</dbReference>
<dbReference type="PROSITE" id="PS51192">
    <property type="entry name" value="HELICASE_ATP_BIND_1"/>
    <property type="match status" value="1"/>
</dbReference>
<dbReference type="SUPFAM" id="SSF52540">
    <property type="entry name" value="P-loop containing nucleoside triphosphate hydrolases"/>
    <property type="match status" value="2"/>
</dbReference>
<dbReference type="PANTHER" id="PTHR45626:SF14">
    <property type="entry name" value="ATP-DEPENDENT DNA HELICASE (EUROFUNG)"/>
    <property type="match status" value="1"/>
</dbReference>
<feature type="domain" description="Helicase ATP-binding" evidence="5">
    <location>
        <begin position="298"/>
        <end position="516"/>
    </location>
</feature>
<keyword evidence="7" id="KW-0347">Helicase</keyword>
<keyword evidence="2" id="KW-0378">Hydrolase</keyword>
<dbReference type="InterPro" id="IPR000330">
    <property type="entry name" value="SNF2_N"/>
</dbReference>
<dbReference type="GO" id="GO:0005634">
    <property type="term" value="C:nucleus"/>
    <property type="evidence" value="ECO:0007669"/>
    <property type="project" value="TreeGrafter"/>
</dbReference>
<keyword evidence="3" id="KW-0067">ATP-binding</keyword>
<accession>A0A319FN67</accession>
<dbReference type="GO" id="GO:0004386">
    <property type="term" value="F:helicase activity"/>
    <property type="evidence" value="ECO:0007669"/>
    <property type="project" value="UniProtKB-KW"/>
</dbReference>
<evidence type="ECO:0000313" key="7">
    <source>
        <dbReference type="EMBL" id="PYI11513.1"/>
    </source>
</evidence>
<dbReference type="PROSITE" id="PS51194">
    <property type="entry name" value="HELICASE_CTER"/>
    <property type="match status" value="1"/>
</dbReference>
<dbReference type="Gene3D" id="3.40.50.10810">
    <property type="entry name" value="Tandem AAA-ATPase domain"/>
    <property type="match status" value="1"/>
</dbReference>
<dbReference type="Pfam" id="PF00176">
    <property type="entry name" value="SNF2-rel_dom"/>
    <property type="match status" value="1"/>
</dbReference>
<dbReference type="InterPro" id="IPR001650">
    <property type="entry name" value="Helicase_C-like"/>
</dbReference>
<feature type="domain" description="Helicase C-terminal" evidence="6">
    <location>
        <begin position="741"/>
        <end position="893"/>
    </location>
</feature>
<dbReference type="GO" id="GO:0008094">
    <property type="term" value="F:ATP-dependent activity, acting on DNA"/>
    <property type="evidence" value="ECO:0007669"/>
    <property type="project" value="TreeGrafter"/>
</dbReference>
<proteinExistence type="predicted"/>
<dbReference type="InterPro" id="IPR049730">
    <property type="entry name" value="SNF2/RAD54-like_C"/>
</dbReference>
<evidence type="ECO:0000256" key="3">
    <source>
        <dbReference type="ARBA" id="ARBA00022840"/>
    </source>
</evidence>
<dbReference type="STRING" id="1448318.A0A319FN67"/>
<dbReference type="GO" id="GO:0016787">
    <property type="term" value="F:hydrolase activity"/>
    <property type="evidence" value="ECO:0007669"/>
    <property type="project" value="UniProtKB-KW"/>
</dbReference>
<reference evidence="7 8" key="1">
    <citation type="submission" date="2018-02" db="EMBL/GenBank/DDBJ databases">
        <title>The genomes of Aspergillus section Nigri reveals drivers in fungal speciation.</title>
        <authorList>
            <consortium name="DOE Joint Genome Institute"/>
            <person name="Vesth T.C."/>
            <person name="Nybo J."/>
            <person name="Theobald S."/>
            <person name="Brandl J."/>
            <person name="Frisvad J.C."/>
            <person name="Nielsen K.F."/>
            <person name="Lyhne E.K."/>
            <person name="Kogle M.E."/>
            <person name="Kuo A."/>
            <person name="Riley R."/>
            <person name="Clum A."/>
            <person name="Nolan M."/>
            <person name="Lipzen A."/>
            <person name="Salamov A."/>
            <person name="Henrissat B."/>
            <person name="Wiebenga A."/>
            <person name="De vries R.P."/>
            <person name="Grigoriev I.V."/>
            <person name="Mortensen U.H."/>
            <person name="Andersen M.R."/>
            <person name="Baker S.E."/>
        </authorList>
    </citation>
    <scope>NUCLEOTIDE SEQUENCE [LARGE SCALE GENOMIC DNA]</scope>
    <source>
        <strain evidence="7 8">CBS 121057</strain>
    </source>
</reference>
<organism evidence="7 8">
    <name type="scientific">Aspergillus sclerotiicarbonarius (strain CBS 121057 / IBT 28362)</name>
    <dbReference type="NCBI Taxonomy" id="1448318"/>
    <lineage>
        <taxon>Eukaryota</taxon>
        <taxon>Fungi</taxon>
        <taxon>Dikarya</taxon>
        <taxon>Ascomycota</taxon>
        <taxon>Pezizomycotina</taxon>
        <taxon>Eurotiomycetes</taxon>
        <taxon>Eurotiomycetidae</taxon>
        <taxon>Eurotiales</taxon>
        <taxon>Aspergillaceae</taxon>
        <taxon>Aspergillus</taxon>
        <taxon>Aspergillus subgen. Circumdati</taxon>
    </lineage>
</organism>
<evidence type="ECO:0000259" key="5">
    <source>
        <dbReference type="PROSITE" id="PS51192"/>
    </source>
</evidence>
<protein>
    <submittedName>
        <fullName evidence="7">Putative DNA repair helicase rad5,16</fullName>
    </submittedName>
</protein>
<dbReference type="VEuPathDB" id="FungiDB:BO78DRAFT_303965"/>
<feature type="region of interest" description="Disordered" evidence="4">
    <location>
        <begin position="697"/>
        <end position="724"/>
    </location>
</feature>
<keyword evidence="1" id="KW-0547">Nucleotide-binding</keyword>
<evidence type="ECO:0000259" key="6">
    <source>
        <dbReference type="PROSITE" id="PS51194"/>
    </source>
</evidence>
<dbReference type="CDD" id="cd18793">
    <property type="entry name" value="SF2_C_SNF"/>
    <property type="match status" value="1"/>
</dbReference>
<feature type="compositionally biased region" description="Basic and acidic residues" evidence="4">
    <location>
        <begin position="702"/>
        <end position="720"/>
    </location>
</feature>
<dbReference type="GO" id="GO:0005524">
    <property type="term" value="F:ATP binding"/>
    <property type="evidence" value="ECO:0007669"/>
    <property type="project" value="UniProtKB-KW"/>
</dbReference>
<gene>
    <name evidence="7" type="ORF">BO78DRAFT_303965</name>
</gene>
<evidence type="ECO:0000313" key="8">
    <source>
        <dbReference type="Proteomes" id="UP000248423"/>
    </source>
</evidence>
<dbReference type="InterPro" id="IPR014001">
    <property type="entry name" value="Helicase_ATP-bd"/>
</dbReference>
<dbReference type="AlphaFoldDB" id="A0A319FN67"/>
<evidence type="ECO:0000256" key="2">
    <source>
        <dbReference type="ARBA" id="ARBA00022801"/>
    </source>
</evidence>
<dbReference type="SMART" id="SM00487">
    <property type="entry name" value="DEXDc"/>
    <property type="match status" value="1"/>
</dbReference>
<dbReference type="Proteomes" id="UP000248423">
    <property type="component" value="Unassembled WGS sequence"/>
</dbReference>
<sequence>MYPEKDGWDEGDHTARFLYHVKRENLQSNQGVFYDKGFTENEMEGIVWSLKGYLTTLAKRSTNQSHGGLAIFKPVHISPQRRKRNDDEVDYVDLKGEEYDEIHDEDITLTDIHEDEFGTRRQMEDWNKELLDPEEHIILARKSKDYDPKDKYWQYRLVVEALERTVPLIDDDIECAQPDASQNSQRPLTPKSLHDYARDIYNLLNYVEIADLEASMAAEADTSEFASSNVITPTEESLRFFREQQRFLDNRDYQREDHKYACHILRITNPRVPRMRSMNRSAVLKFWQPVAIARILEIRQIPYLRGAILGDSVGLGKTWETIAIMLKIWEDYNQSVMDSKQQNRPIPAGRPFLVIVPPGLITQWYSEINRVNDKLRVCIYYGQGRPAQGMRTIASRLRKTDSIFNGSPINARTVIITSYQTFSYRHGPTAVRAWYTETTEICPDEILCPPAKFPFSLDGCFSDVILDEAHILRNPETSQSRAVHWLKADFHLLVTATPIYNSRKDILGYVPLLFQPPSLWSKADQVYFQIWRHQIFNIPLGHPARHLCCTEHAVKEYVLADWISPSVTGNRLRLIFSHLMIRRTLFSHMPFDSPNIIGDDIPPTQRKVCRFEYAKNERAMFEEVSPPLYRGLIKQSPTDPQKCIWNMNKFRRLELLMSWLGFHYTGNGYYASDIPSACQNLYEGTLGAKLADTITSQALTERPSKSATEPKESGRVHEDTQNQTSFSRTRILEALLRGSPKMRAMLPLIRDQVILHDEKAIVWTQVPADQIYVAAVLREANMDAGVLHAGLSRDERAALLYRFTEIPDKCMVLVCNYMLNTAGLNLQSLCRNVHLFSVGLSKSLVNQAIGRVSRLGQKRPVFVHEYRIKGGFDDELARLSDRKAIPGIIAELSRDFDIKIGYDGAFSVIRDKALHHLAPGEQIQQDDITDGMRIIQKLISCLEDTTRG</sequence>
<dbReference type="InterPro" id="IPR050628">
    <property type="entry name" value="SNF2_RAD54_helicase_TF"/>
</dbReference>
<keyword evidence="8" id="KW-1185">Reference proteome</keyword>
<dbReference type="PANTHER" id="PTHR45626">
    <property type="entry name" value="TRANSCRIPTION TERMINATION FACTOR 2-RELATED"/>
    <property type="match status" value="1"/>
</dbReference>
<dbReference type="SMART" id="SM00490">
    <property type="entry name" value="HELICc"/>
    <property type="match status" value="1"/>
</dbReference>
<name>A0A319FN67_ASPSB</name>
<evidence type="ECO:0000256" key="1">
    <source>
        <dbReference type="ARBA" id="ARBA00022741"/>
    </source>
</evidence>
<dbReference type="OrthoDB" id="4500730at2759"/>
<dbReference type="InterPro" id="IPR027417">
    <property type="entry name" value="P-loop_NTPase"/>
</dbReference>
<dbReference type="EMBL" id="KZ826318">
    <property type="protein sequence ID" value="PYI11513.1"/>
    <property type="molecule type" value="Genomic_DNA"/>
</dbReference>
<dbReference type="GO" id="GO:0006281">
    <property type="term" value="P:DNA repair"/>
    <property type="evidence" value="ECO:0007669"/>
    <property type="project" value="TreeGrafter"/>
</dbReference>